<reference evidence="1" key="1">
    <citation type="submission" date="2023-10" db="EMBL/GenBank/DDBJ databases">
        <authorList>
            <person name="Chen Y."/>
            <person name="Shah S."/>
            <person name="Dougan E. K."/>
            <person name="Thang M."/>
            <person name="Chan C."/>
        </authorList>
    </citation>
    <scope>NUCLEOTIDE SEQUENCE [LARGE SCALE GENOMIC DNA]</scope>
</reference>
<sequence>MRSVEAHGPSRLGHFVDRGLHISVICRKRVGSESFMHCLWISHFLARCRRSGSRCRPGSRRRQRPMICACCARFDDAPLVNLLAVSSCRPTWAWGSCRFRSLASRATEGTSAPAAPTSPGRRRRVYYGTVVDWKGKFGWVEPFPPIEGIPSARKHGGKVYVANIDVMNVRGMLGGGLTVGQMVQFKLYTDASGMGGEQVQLVR</sequence>
<evidence type="ECO:0000313" key="2">
    <source>
        <dbReference type="Proteomes" id="UP001189429"/>
    </source>
</evidence>
<protein>
    <recommendedName>
        <fullName evidence="3">DUF35 domain-containing protein</fullName>
    </recommendedName>
</protein>
<comment type="caution">
    <text evidence="1">The sequence shown here is derived from an EMBL/GenBank/DDBJ whole genome shotgun (WGS) entry which is preliminary data.</text>
</comment>
<gene>
    <name evidence="1" type="ORF">PCOR1329_LOCUS34829</name>
</gene>
<accession>A0ABN9T276</accession>
<evidence type="ECO:0008006" key="3">
    <source>
        <dbReference type="Google" id="ProtNLM"/>
    </source>
</evidence>
<proteinExistence type="predicted"/>
<dbReference type="Proteomes" id="UP001189429">
    <property type="component" value="Unassembled WGS sequence"/>
</dbReference>
<dbReference type="EMBL" id="CAUYUJ010014264">
    <property type="protein sequence ID" value="CAK0839047.1"/>
    <property type="molecule type" value="Genomic_DNA"/>
</dbReference>
<evidence type="ECO:0000313" key="1">
    <source>
        <dbReference type="EMBL" id="CAK0839047.1"/>
    </source>
</evidence>
<name>A0ABN9T276_9DINO</name>
<keyword evidence="2" id="KW-1185">Reference proteome</keyword>
<organism evidence="1 2">
    <name type="scientific">Prorocentrum cordatum</name>
    <dbReference type="NCBI Taxonomy" id="2364126"/>
    <lineage>
        <taxon>Eukaryota</taxon>
        <taxon>Sar</taxon>
        <taxon>Alveolata</taxon>
        <taxon>Dinophyceae</taxon>
        <taxon>Prorocentrales</taxon>
        <taxon>Prorocentraceae</taxon>
        <taxon>Prorocentrum</taxon>
    </lineage>
</organism>